<gene>
    <name evidence="1" type="ORF">RHMOL_Rhmol01G0178500</name>
</gene>
<evidence type="ECO:0000313" key="2">
    <source>
        <dbReference type="Proteomes" id="UP001062846"/>
    </source>
</evidence>
<dbReference type="EMBL" id="CM046388">
    <property type="protein sequence ID" value="KAI8572182.1"/>
    <property type="molecule type" value="Genomic_DNA"/>
</dbReference>
<name>A0ACC0Q2C3_RHOML</name>
<keyword evidence="2" id="KW-1185">Reference proteome</keyword>
<accession>A0ACC0Q2C3</accession>
<proteinExistence type="predicted"/>
<dbReference type="Proteomes" id="UP001062846">
    <property type="component" value="Chromosome 1"/>
</dbReference>
<protein>
    <submittedName>
        <fullName evidence="1">Uncharacterized protein</fullName>
    </submittedName>
</protein>
<sequence>MGSTKIFMTTKSYITNCLNYMTGCWHLKITPSNSLLQLLDIFKRSTIGFRRSFQVSKLISKGGPNEWCCNSSLFLPKRSNWSKRLKQGKWNMNFFPTLGKGFMTW</sequence>
<evidence type="ECO:0000313" key="1">
    <source>
        <dbReference type="EMBL" id="KAI8572182.1"/>
    </source>
</evidence>
<reference evidence="1" key="1">
    <citation type="submission" date="2022-02" db="EMBL/GenBank/DDBJ databases">
        <title>Plant Genome Project.</title>
        <authorList>
            <person name="Zhang R.-G."/>
        </authorList>
    </citation>
    <scope>NUCLEOTIDE SEQUENCE</scope>
    <source>
        <strain evidence="1">AT1</strain>
    </source>
</reference>
<comment type="caution">
    <text evidence="1">The sequence shown here is derived from an EMBL/GenBank/DDBJ whole genome shotgun (WGS) entry which is preliminary data.</text>
</comment>
<organism evidence="1 2">
    <name type="scientific">Rhododendron molle</name>
    <name type="common">Chinese azalea</name>
    <name type="synonym">Azalea mollis</name>
    <dbReference type="NCBI Taxonomy" id="49168"/>
    <lineage>
        <taxon>Eukaryota</taxon>
        <taxon>Viridiplantae</taxon>
        <taxon>Streptophyta</taxon>
        <taxon>Embryophyta</taxon>
        <taxon>Tracheophyta</taxon>
        <taxon>Spermatophyta</taxon>
        <taxon>Magnoliopsida</taxon>
        <taxon>eudicotyledons</taxon>
        <taxon>Gunneridae</taxon>
        <taxon>Pentapetalae</taxon>
        <taxon>asterids</taxon>
        <taxon>Ericales</taxon>
        <taxon>Ericaceae</taxon>
        <taxon>Ericoideae</taxon>
        <taxon>Rhodoreae</taxon>
        <taxon>Rhododendron</taxon>
    </lineage>
</organism>